<evidence type="ECO:0008006" key="4">
    <source>
        <dbReference type="Google" id="ProtNLM"/>
    </source>
</evidence>
<dbReference type="GO" id="GO:0042602">
    <property type="term" value="F:riboflavin reductase (NADPH) activity"/>
    <property type="evidence" value="ECO:0007669"/>
    <property type="project" value="TreeGrafter"/>
</dbReference>
<keyword evidence="3" id="KW-1185">Reference proteome</keyword>
<sequence>MSTTKTFAFIGATGGCTNSCLAHLLLSDLGYKAIALARTPQKLIDSLLRQPGITESIIADKLTIIQGDATSVSDMKKILLIPRNGQGNTTAYGEKSPGAVVVDGIVSGVGAVPSFEKGKLLSVKFDNLKITEESSTTLITALREVYAERDQQQEGKKPILAVVSTTGITEKDEKGDVPCLFKPGYHYLLATPHKDKKKMEAIITSAENQALFKAVVITKPAFLTGDGNLSTAKGLAKIRIGTEEDPAVGYFIARADVGEFLWEEVCKKEEPRWFGKKVTLAN</sequence>
<comment type="similarity">
    <text evidence="1">Belongs to the avfA family.</text>
</comment>
<evidence type="ECO:0000313" key="2">
    <source>
        <dbReference type="EMBL" id="QKX59798.1"/>
    </source>
</evidence>
<reference evidence="3" key="1">
    <citation type="submission" date="2020-06" db="EMBL/GenBank/DDBJ databases">
        <title>A chromosome-scale genome assembly of Talaromyces rugulosus W13939.</title>
        <authorList>
            <person name="Wang B."/>
            <person name="Guo L."/>
            <person name="Ye K."/>
            <person name="Wang L."/>
        </authorList>
    </citation>
    <scope>NUCLEOTIDE SEQUENCE [LARGE SCALE GENOMIC DNA]</scope>
    <source>
        <strain evidence="3">W13939</strain>
    </source>
</reference>
<gene>
    <name evidence="2" type="ORF">TRUGW13939_06940</name>
</gene>
<dbReference type="AlphaFoldDB" id="A0A7H8R1D9"/>
<name>A0A7H8R1D9_TALRU</name>
<accession>A0A7H8R1D9</accession>
<dbReference type="Gene3D" id="3.40.50.720">
    <property type="entry name" value="NAD(P)-binding Rossmann-like Domain"/>
    <property type="match status" value="1"/>
</dbReference>
<dbReference type="Proteomes" id="UP000509510">
    <property type="component" value="Chromosome IV"/>
</dbReference>
<proteinExistence type="inferred from homology"/>
<evidence type="ECO:0000256" key="1">
    <source>
        <dbReference type="ARBA" id="ARBA00038376"/>
    </source>
</evidence>
<dbReference type="InterPro" id="IPR051606">
    <property type="entry name" value="Polyketide_Oxido-like"/>
</dbReference>
<dbReference type="PROSITE" id="PS51257">
    <property type="entry name" value="PROKAR_LIPOPROTEIN"/>
    <property type="match status" value="1"/>
</dbReference>
<dbReference type="GeneID" id="55994433"/>
<dbReference type="RefSeq" id="XP_035345975.1">
    <property type="nucleotide sequence ID" value="XM_035490082.1"/>
</dbReference>
<organism evidence="2 3">
    <name type="scientific">Talaromyces rugulosus</name>
    <name type="common">Penicillium rugulosum</name>
    <dbReference type="NCBI Taxonomy" id="121627"/>
    <lineage>
        <taxon>Eukaryota</taxon>
        <taxon>Fungi</taxon>
        <taxon>Dikarya</taxon>
        <taxon>Ascomycota</taxon>
        <taxon>Pezizomycotina</taxon>
        <taxon>Eurotiomycetes</taxon>
        <taxon>Eurotiomycetidae</taxon>
        <taxon>Eurotiales</taxon>
        <taxon>Trichocomaceae</taxon>
        <taxon>Talaromyces</taxon>
        <taxon>Talaromyces sect. Islandici</taxon>
    </lineage>
</organism>
<protein>
    <recommendedName>
        <fullName evidence="4">NAD(P)-binding domain-containing protein</fullName>
    </recommendedName>
</protein>
<dbReference type="OrthoDB" id="63935at2759"/>
<evidence type="ECO:0000313" key="3">
    <source>
        <dbReference type="Proteomes" id="UP000509510"/>
    </source>
</evidence>
<dbReference type="EMBL" id="CP055901">
    <property type="protein sequence ID" value="QKX59798.1"/>
    <property type="molecule type" value="Genomic_DNA"/>
</dbReference>
<dbReference type="KEGG" id="trg:TRUGW13939_06940"/>
<dbReference type="PANTHER" id="PTHR43355">
    <property type="entry name" value="FLAVIN REDUCTASE (NADPH)"/>
    <property type="match status" value="1"/>
</dbReference>
<dbReference type="GO" id="GO:0004074">
    <property type="term" value="F:biliverdin reductase [NAD(P)H] activity"/>
    <property type="evidence" value="ECO:0007669"/>
    <property type="project" value="TreeGrafter"/>
</dbReference>
<dbReference type="PANTHER" id="PTHR43355:SF2">
    <property type="entry name" value="FLAVIN REDUCTASE (NADPH)"/>
    <property type="match status" value="1"/>
</dbReference>